<evidence type="ECO:0000256" key="5">
    <source>
        <dbReference type="ARBA" id="ARBA00022989"/>
    </source>
</evidence>
<dbReference type="PROSITE" id="PS50850">
    <property type="entry name" value="MFS"/>
    <property type="match status" value="1"/>
</dbReference>
<dbReference type="Proteomes" id="UP001273799">
    <property type="component" value="Unassembled WGS sequence"/>
</dbReference>
<reference evidence="11" key="2">
    <citation type="submission" date="2016-10" db="EMBL/GenBank/DDBJ databases">
        <authorList>
            <person name="Varghese N."/>
        </authorList>
    </citation>
    <scope>NUCLEOTIDE SEQUENCE [LARGE SCALE GENOMIC DNA]</scope>
    <source>
        <strain evidence="11">DSM 20639</strain>
    </source>
</reference>
<feature type="transmembrane region" description="Helical" evidence="7">
    <location>
        <begin position="126"/>
        <end position="150"/>
    </location>
</feature>
<keyword evidence="2" id="KW-0813">Transport</keyword>
<dbReference type="RefSeq" id="WP_049620420.1">
    <property type="nucleotide sequence ID" value="NZ_FNAU01000013.1"/>
</dbReference>
<evidence type="ECO:0000313" key="9">
    <source>
        <dbReference type="EMBL" id="MDY5152866.1"/>
    </source>
</evidence>
<dbReference type="EMBL" id="JAWNFU010000001">
    <property type="protein sequence ID" value="MDY5152866.1"/>
    <property type="molecule type" value="Genomic_DNA"/>
</dbReference>
<name>A0A1G7DV25_9ACTO</name>
<dbReference type="PANTHER" id="PTHR11328">
    <property type="entry name" value="MAJOR FACILITATOR SUPERFAMILY DOMAIN-CONTAINING PROTEIN"/>
    <property type="match status" value="1"/>
</dbReference>
<evidence type="ECO:0000313" key="10">
    <source>
        <dbReference type="EMBL" id="SDE55016.1"/>
    </source>
</evidence>
<reference evidence="9" key="3">
    <citation type="submission" date="2023-10" db="EMBL/GenBank/DDBJ databases">
        <title>Whole Genome based description of the genera Actinobaculum and Actinotignum reveals a complex phylogenetic relationship within the species included in the genus Actinotignum.</title>
        <authorList>
            <person name="Jensen C.S."/>
            <person name="Dargis R."/>
            <person name="Kemp M."/>
            <person name="Christensen J.J."/>
        </authorList>
    </citation>
    <scope>NUCLEOTIDE SEQUENCE</scope>
    <source>
        <strain evidence="9">Actinobaculum_suis_CCUG19206T</strain>
    </source>
</reference>
<feature type="transmembrane region" description="Helical" evidence="7">
    <location>
        <begin position="309"/>
        <end position="331"/>
    </location>
</feature>
<dbReference type="CDD" id="cd17332">
    <property type="entry name" value="MFS_MelB_like"/>
    <property type="match status" value="1"/>
</dbReference>
<feature type="transmembrane region" description="Helical" evidence="7">
    <location>
        <begin position="281"/>
        <end position="297"/>
    </location>
</feature>
<dbReference type="GO" id="GO:0005886">
    <property type="term" value="C:plasma membrane"/>
    <property type="evidence" value="ECO:0007669"/>
    <property type="project" value="UniProtKB-SubCell"/>
</dbReference>
<dbReference type="AlphaFoldDB" id="A0A1G7DV25"/>
<evidence type="ECO:0000313" key="11">
    <source>
        <dbReference type="Proteomes" id="UP000182744"/>
    </source>
</evidence>
<feature type="transmembrane region" description="Helical" evidence="7">
    <location>
        <begin position="343"/>
        <end position="360"/>
    </location>
</feature>
<evidence type="ECO:0000256" key="3">
    <source>
        <dbReference type="ARBA" id="ARBA00022475"/>
    </source>
</evidence>
<evidence type="ECO:0000259" key="8">
    <source>
        <dbReference type="PROSITE" id="PS50850"/>
    </source>
</evidence>
<evidence type="ECO:0000256" key="2">
    <source>
        <dbReference type="ARBA" id="ARBA00022448"/>
    </source>
</evidence>
<keyword evidence="5 7" id="KW-1133">Transmembrane helix</keyword>
<feature type="transmembrane region" description="Helical" evidence="7">
    <location>
        <begin position="243"/>
        <end position="261"/>
    </location>
</feature>
<dbReference type="PROSITE" id="PS00872">
    <property type="entry name" value="NA_GALACTOSIDE_SYMP"/>
    <property type="match status" value="1"/>
</dbReference>
<dbReference type="NCBIfam" id="TIGR00792">
    <property type="entry name" value="gph"/>
    <property type="match status" value="1"/>
</dbReference>
<comment type="subcellular location">
    <subcellularLocation>
        <location evidence="1">Cell membrane</location>
        <topology evidence="1">Multi-pass membrane protein</topology>
    </subcellularLocation>
</comment>
<feature type="domain" description="Major facilitator superfamily (MFS) profile" evidence="8">
    <location>
        <begin position="243"/>
        <end position="457"/>
    </location>
</feature>
<feature type="transmembrane region" description="Helical" evidence="7">
    <location>
        <begin position="25"/>
        <end position="49"/>
    </location>
</feature>
<accession>A0A1G7DV25</accession>
<feature type="transmembrane region" description="Helical" evidence="7">
    <location>
        <begin position="418"/>
        <end position="440"/>
    </location>
</feature>
<feature type="transmembrane region" description="Helical" evidence="7">
    <location>
        <begin position="94"/>
        <end position="114"/>
    </location>
</feature>
<dbReference type="Gene3D" id="1.20.1250.20">
    <property type="entry name" value="MFS general substrate transporter like domains"/>
    <property type="match status" value="2"/>
</dbReference>
<keyword evidence="3" id="KW-1003">Cell membrane</keyword>
<dbReference type="OrthoDB" id="181905at2"/>
<protein>
    <submittedName>
        <fullName evidence="10">Glycoside/pentoside/hexuronide:cation symporter, GPH family</fullName>
    </submittedName>
    <submittedName>
        <fullName evidence="9">MFS transporter</fullName>
    </submittedName>
</protein>
<dbReference type="InterPro" id="IPR036259">
    <property type="entry name" value="MFS_trans_sf"/>
</dbReference>
<gene>
    <name evidence="9" type="ORF">R6G71_02210</name>
    <name evidence="10" type="ORF">SAMN05421878_11310</name>
</gene>
<dbReference type="Proteomes" id="UP000182744">
    <property type="component" value="Unassembled WGS sequence"/>
</dbReference>
<keyword evidence="11" id="KW-1185">Reference proteome</keyword>
<sequence length="457" mass="50549">MSETKPGPEAKIYGFKGEIKTWNRIAYGAGDMAVNITWAALGMFIVFFYTDVAFIPATAVGTLMLLGRVFDGITDVIVGALVDKTDTRWGKARPWVLFGAIPFAAFSTLLFAVPNTSVSGKLLYAYVTYLLMTLAFTAVCIPYGTINTLMTRDINERAKLNVYRMFMAQIGFLLVTTVTLPLVKRLGNDQRAWVIAFAILTSLSVILFWFTVAGTREIRAARDEGQENLPLKTRLKAMFANKYWILATVFFLVFSVGYALNQSALVYYCKWILGNEQLVSVLTWAFLVPVMVGFLFLPQLIRRYGKTKLMMVGVVISLIGLIVMAVAPASFTVAVTAQILKGLGQVPLLGIVWALFPDTIEYGEWKTGIRSEGLLYSSGSFAQKLGIGIGTALMSWILGMGGYDGAASVQTDGAISAILWSFIYIPMIMFVLQAVILYFYDIDKKLPTIMKELSERQ</sequence>
<dbReference type="GO" id="GO:0015293">
    <property type="term" value="F:symporter activity"/>
    <property type="evidence" value="ECO:0007669"/>
    <property type="project" value="InterPro"/>
</dbReference>
<organism evidence="10 11">
    <name type="scientific">Actinobaculum suis</name>
    <dbReference type="NCBI Taxonomy" id="1657"/>
    <lineage>
        <taxon>Bacteria</taxon>
        <taxon>Bacillati</taxon>
        <taxon>Actinomycetota</taxon>
        <taxon>Actinomycetes</taxon>
        <taxon>Actinomycetales</taxon>
        <taxon>Actinomycetaceae</taxon>
        <taxon>Actinobaculum</taxon>
    </lineage>
</organism>
<keyword evidence="6 7" id="KW-0472">Membrane</keyword>
<reference evidence="10" key="1">
    <citation type="submission" date="2016-10" db="EMBL/GenBank/DDBJ databases">
        <authorList>
            <person name="de Groot N.N."/>
        </authorList>
    </citation>
    <scope>NUCLEOTIDE SEQUENCE [LARGE SCALE GENOMIC DNA]</scope>
    <source>
        <strain evidence="10">DSM 20639</strain>
    </source>
</reference>
<dbReference type="GO" id="GO:0008643">
    <property type="term" value="P:carbohydrate transport"/>
    <property type="evidence" value="ECO:0007669"/>
    <property type="project" value="InterPro"/>
</dbReference>
<dbReference type="EMBL" id="FNAU01000013">
    <property type="protein sequence ID" value="SDE55016.1"/>
    <property type="molecule type" value="Genomic_DNA"/>
</dbReference>
<dbReference type="InterPro" id="IPR020846">
    <property type="entry name" value="MFS_dom"/>
</dbReference>
<feature type="transmembrane region" description="Helical" evidence="7">
    <location>
        <begin position="162"/>
        <end position="180"/>
    </location>
</feature>
<feature type="transmembrane region" description="Helical" evidence="7">
    <location>
        <begin position="192"/>
        <end position="212"/>
    </location>
</feature>
<feature type="transmembrane region" description="Helical" evidence="7">
    <location>
        <begin position="55"/>
        <end position="82"/>
    </location>
</feature>
<dbReference type="InterPro" id="IPR039672">
    <property type="entry name" value="MFS_2"/>
</dbReference>
<evidence type="ECO:0000256" key="4">
    <source>
        <dbReference type="ARBA" id="ARBA00022692"/>
    </source>
</evidence>
<keyword evidence="4 7" id="KW-0812">Transmembrane</keyword>
<dbReference type="InterPro" id="IPR018043">
    <property type="entry name" value="Na/Gal_symport_CS"/>
</dbReference>
<evidence type="ECO:0000256" key="7">
    <source>
        <dbReference type="SAM" id="Phobius"/>
    </source>
</evidence>
<dbReference type="Pfam" id="PF13347">
    <property type="entry name" value="MFS_2"/>
    <property type="match status" value="1"/>
</dbReference>
<dbReference type="PANTHER" id="PTHR11328:SF24">
    <property type="entry name" value="MAJOR FACILITATOR SUPERFAMILY (MFS) PROFILE DOMAIN-CONTAINING PROTEIN"/>
    <property type="match status" value="1"/>
</dbReference>
<dbReference type="GO" id="GO:0006814">
    <property type="term" value="P:sodium ion transport"/>
    <property type="evidence" value="ECO:0007669"/>
    <property type="project" value="InterPro"/>
</dbReference>
<feature type="transmembrane region" description="Helical" evidence="7">
    <location>
        <begin position="381"/>
        <end position="398"/>
    </location>
</feature>
<evidence type="ECO:0000256" key="6">
    <source>
        <dbReference type="ARBA" id="ARBA00023136"/>
    </source>
</evidence>
<evidence type="ECO:0000256" key="1">
    <source>
        <dbReference type="ARBA" id="ARBA00004651"/>
    </source>
</evidence>
<dbReference type="SUPFAM" id="SSF103473">
    <property type="entry name" value="MFS general substrate transporter"/>
    <property type="match status" value="1"/>
</dbReference>
<proteinExistence type="predicted"/>
<dbReference type="InterPro" id="IPR001927">
    <property type="entry name" value="Na/Gal_symport"/>
</dbReference>